<proteinExistence type="predicted"/>
<keyword evidence="1" id="KW-0175">Coiled coil</keyword>
<name>A0ABV8GS59_9BACI</name>
<sequence length="312" mass="36645">MNDVNTKNEVMELSNDLNVITAEIKSYQNIAGQAVFEIGRRLRHVQKNDIARGEWKRWCRDEIGISSHMVRQYTKVYEEFSGEKGEPVYNLGVSVLYQIAMIPKEERTKPLEIPSSGETKKVEKMSRTEIIEVKQALKQAQKEGITYQESIENLRKEKSETEAENQRLEALLNEEKAKRLEEQNKKTPQVEVVEKVVKEVVKDTQAEAKLRKQSEQLQRYKNQYGELHENGDTVRRVRNTEERDIHFTDFVNFLNEGRRRFSDIQFEGKEFKDWAEEDNQVVDDMNAFGDFFERFIKAIQNENTIIDIKGEM</sequence>
<dbReference type="RefSeq" id="WP_379495199.1">
    <property type="nucleotide sequence ID" value="NZ_JBHSAO010000001.1"/>
</dbReference>
<keyword evidence="3" id="KW-1185">Reference proteome</keyword>
<dbReference type="Proteomes" id="UP001595772">
    <property type="component" value="Unassembled WGS sequence"/>
</dbReference>
<evidence type="ECO:0000313" key="3">
    <source>
        <dbReference type="Proteomes" id="UP001595772"/>
    </source>
</evidence>
<dbReference type="Pfam" id="PF11300">
    <property type="entry name" value="DUF3102"/>
    <property type="match status" value="1"/>
</dbReference>
<dbReference type="EMBL" id="JBHSAO010000001">
    <property type="protein sequence ID" value="MFC4022699.1"/>
    <property type="molecule type" value="Genomic_DNA"/>
</dbReference>
<accession>A0ABV8GS59</accession>
<dbReference type="InterPro" id="IPR021451">
    <property type="entry name" value="DUF3102"/>
</dbReference>
<feature type="coiled-coil region" evidence="1">
    <location>
        <begin position="137"/>
        <end position="230"/>
    </location>
</feature>
<comment type="caution">
    <text evidence="2">The sequence shown here is derived from an EMBL/GenBank/DDBJ whole genome shotgun (WGS) entry which is preliminary data.</text>
</comment>
<evidence type="ECO:0000256" key="1">
    <source>
        <dbReference type="SAM" id="Coils"/>
    </source>
</evidence>
<reference evidence="3" key="1">
    <citation type="journal article" date="2019" name="Int. J. Syst. Evol. Microbiol.">
        <title>The Global Catalogue of Microorganisms (GCM) 10K type strain sequencing project: providing services to taxonomists for standard genome sequencing and annotation.</title>
        <authorList>
            <consortium name="The Broad Institute Genomics Platform"/>
            <consortium name="The Broad Institute Genome Sequencing Center for Infectious Disease"/>
            <person name="Wu L."/>
            <person name="Ma J."/>
        </authorList>
    </citation>
    <scope>NUCLEOTIDE SEQUENCE [LARGE SCALE GENOMIC DNA]</scope>
    <source>
        <strain evidence="3">IBRC-M 10703</strain>
    </source>
</reference>
<evidence type="ECO:0000313" key="2">
    <source>
        <dbReference type="EMBL" id="MFC4022699.1"/>
    </source>
</evidence>
<organism evidence="2 3">
    <name type="scientific">Oceanobacillus longus</name>
    <dbReference type="NCBI Taxonomy" id="930120"/>
    <lineage>
        <taxon>Bacteria</taxon>
        <taxon>Bacillati</taxon>
        <taxon>Bacillota</taxon>
        <taxon>Bacilli</taxon>
        <taxon>Bacillales</taxon>
        <taxon>Bacillaceae</taxon>
        <taxon>Oceanobacillus</taxon>
    </lineage>
</organism>
<gene>
    <name evidence="2" type="ORF">ACFOUV_02565</name>
</gene>
<protein>
    <submittedName>
        <fullName evidence="2">DUF3102 domain-containing protein</fullName>
    </submittedName>
</protein>